<keyword evidence="1" id="KW-1133">Transmembrane helix</keyword>
<keyword evidence="1" id="KW-0812">Transmembrane</keyword>
<geneLocation type="mitochondrion" evidence="2"/>
<organism evidence="2">
    <name type="scientific">Amanita muscaria</name>
    <name type="common">Fly agaric</name>
    <name type="synonym">Agaricus muscarius</name>
    <dbReference type="NCBI Taxonomy" id="41956"/>
    <lineage>
        <taxon>Eukaryota</taxon>
        <taxon>Fungi</taxon>
        <taxon>Dikarya</taxon>
        <taxon>Basidiomycota</taxon>
        <taxon>Agaricomycotina</taxon>
        <taxon>Agaricomycetes</taxon>
        <taxon>Agaricomycetidae</taxon>
        <taxon>Agaricales</taxon>
        <taxon>Pluteineae</taxon>
        <taxon>Amanitaceae</taxon>
        <taxon>Amanita</taxon>
    </lineage>
</organism>
<evidence type="ECO:0000313" key="2">
    <source>
        <dbReference type="EMBL" id="QFZ98637.1"/>
    </source>
</evidence>
<sequence length="137" mass="15819">MIIQHKSMIIQKIIKLKNLIKNKIKLSNSSLFLIILSKLDINVTDSSSTITSLSYRVFMLSLIALLCFIIIMNYMLVYVIIQRGNYESKYPKLINYINYYKNLSLIIIAILVILCIICLLILVIFSLLYVYSTIGKT</sequence>
<dbReference type="RefSeq" id="YP_009710688.1">
    <property type="nucleotide sequence ID" value="NC_045199.1"/>
</dbReference>
<feature type="transmembrane region" description="Helical" evidence="1">
    <location>
        <begin position="57"/>
        <end position="81"/>
    </location>
</feature>
<keyword evidence="2" id="KW-0496">Mitochondrion</keyword>
<feature type="transmembrane region" description="Helical" evidence="1">
    <location>
        <begin position="102"/>
        <end position="131"/>
    </location>
</feature>
<protein>
    <submittedName>
        <fullName evidence="2">Uncharacterized protein</fullName>
    </submittedName>
</protein>
<gene>
    <name evidence="2" type="primary">orf137</name>
</gene>
<accession>A0A5Q0N4D0</accession>
<keyword evidence="1" id="KW-0472">Membrane</keyword>
<evidence type="ECO:0000256" key="1">
    <source>
        <dbReference type="SAM" id="Phobius"/>
    </source>
</evidence>
<name>A0A5Q0N4D0_AMAMU</name>
<dbReference type="AlphaFoldDB" id="A0A5Q0N4D0"/>
<dbReference type="GeneID" id="42437847"/>
<reference evidence="2" key="1">
    <citation type="journal article" name="Front. Microbiol.">
        <title>Comparative Mitogenome Analysis Reveals Mitochondrial Genome Differentiation in Ectomycorrhizal and Asymbiotic Amanita Species.</title>
        <authorList>
            <person name="Li Q."/>
            <person name="He X."/>
            <person name="Ren Y."/>
            <person name="Xiong C."/>
            <person name="Jin X."/>
            <person name="Peng L."/>
            <person name="Huang W."/>
        </authorList>
    </citation>
    <scope>NUCLEOTIDE SEQUENCE</scope>
</reference>
<dbReference type="EMBL" id="MK993559">
    <property type="protein sequence ID" value="QFZ98637.1"/>
    <property type="molecule type" value="Genomic_DNA"/>
</dbReference>
<proteinExistence type="predicted"/>